<feature type="transmembrane region" description="Helical" evidence="1">
    <location>
        <begin position="253"/>
        <end position="271"/>
    </location>
</feature>
<feature type="transmembrane region" description="Helical" evidence="1">
    <location>
        <begin position="307"/>
        <end position="332"/>
    </location>
</feature>
<reference evidence="3" key="1">
    <citation type="journal article" date="2013" name="Stand. Genomic Sci.">
        <title>Genome sequence of the thermophilic fresh-water bacterium Spirochaeta caldaria type strain (H1(T)), reclassification of Spirochaeta caldaria, Spirochaeta stenostrepta, and Spirochaeta zuelzerae in the genus Treponema as Treponema caldaria comb. nov., Treponema stenostrepta comb. nov., and Treponema zuelzerae comb. nov., and emendation of the genus Treponema.</title>
        <authorList>
            <person name="Abt B."/>
            <person name="Goker M."/>
            <person name="Scheuner C."/>
            <person name="Han C."/>
            <person name="Lu M."/>
            <person name="Misra M."/>
            <person name="Lapidus A."/>
            <person name="Nolan M."/>
            <person name="Lucas S."/>
            <person name="Hammon N."/>
            <person name="Deshpande S."/>
            <person name="Cheng J.F."/>
            <person name="Tapia R."/>
            <person name="Goodwin L.A."/>
            <person name="Pitluck S."/>
            <person name="Liolios K."/>
            <person name="Pagani I."/>
            <person name="Ivanova N."/>
            <person name="Mavromatis K."/>
            <person name="Mikhailova N."/>
            <person name="Huntemann M."/>
            <person name="Pati A."/>
            <person name="Chen A."/>
            <person name="Palaniappan K."/>
            <person name="Land M."/>
            <person name="Hauser L."/>
            <person name="Jeffries C.D."/>
            <person name="Rohde M."/>
            <person name="Spring S."/>
            <person name="Gronow S."/>
            <person name="Detter J.C."/>
            <person name="Bristow J."/>
            <person name="Eisen J.A."/>
            <person name="Markowitz V."/>
            <person name="Hugenholtz P."/>
            <person name="Kyrpides N.C."/>
            <person name="Woyke T."/>
            <person name="Klenk H.P."/>
        </authorList>
    </citation>
    <scope>NUCLEOTIDE SEQUENCE</scope>
    <source>
        <strain evidence="3">ATCC 51460 / DSM 7334 / H1</strain>
    </source>
</reference>
<dbReference type="Proteomes" id="UP000000503">
    <property type="component" value="Chromosome"/>
</dbReference>
<dbReference type="KEGG" id="scd:Spica_2595"/>
<sequence>MNEKTQTRLTLQNREIILVGTAHISRESIEEVQEVIRNEHPDMVCVELDAGRLASMTQQDSWDKLDLVKVFKEGKGFLLMANLVLASFQRRLGLNMGVKPGDEMKAAIDTASELGIPFSLCDREVQLTLKRAWASCGFWSKNKLLATLISSAFTTEKIDEQQIESIKEKNELDSMMGELAEYLPEVKRTLIDERDHYLAAKIWASQGSRIVAVIGAGHMGGVVAHLEKISRGEATIDTSNLEQLPPPSLFSKLAPWIIPALIITLLIAGFFKSGGAVSINMLLQWMLWNGSLAALGTLAALGHPLSILTAFLGAPIATLNPFIGVGLFAGIVEATLRRPRVQDIEHLATDVTSLKGLFRNRVSRALLVFFLSSLGGAIGNFISIPFLTNLIIK</sequence>
<gene>
    <name evidence="2" type="ordered locus">Spica_2595</name>
</gene>
<dbReference type="InterPro" id="IPR005230">
    <property type="entry name" value="TraB_bac"/>
</dbReference>
<keyword evidence="3" id="KW-1185">Reference proteome</keyword>
<dbReference type="CDD" id="cd14726">
    <property type="entry name" value="TraB_PrgY-like"/>
    <property type="match status" value="1"/>
</dbReference>
<dbReference type="PANTHER" id="PTHR21530:SF7">
    <property type="entry name" value="TRAB DOMAIN-CONTAINING PROTEIN"/>
    <property type="match status" value="1"/>
</dbReference>
<feature type="transmembrane region" description="Helical" evidence="1">
    <location>
        <begin position="283"/>
        <end position="301"/>
    </location>
</feature>
<dbReference type="eggNOG" id="COG1916">
    <property type="taxonomic scope" value="Bacteria"/>
</dbReference>
<dbReference type="EMBL" id="CP002868">
    <property type="protein sequence ID" value="AEJ20696.1"/>
    <property type="molecule type" value="Genomic_DNA"/>
</dbReference>
<feature type="transmembrane region" description="Helical" evidence="1">
    <location>
        <begin position="365"/>
        <end position="392"/>
    </location>
</feature>
<evidence type="ECO:0000313" key="2">
    <source>
        <dbReference type="EMBL" id="AEJ20696.1"/>
    </source>
</evidence>
<protein>
    <submittedName>
        <fullName evidence="2">TraB family protein</fullName>
    </submittedName>
</protein>
<organism evidence="2 3">
    <name type="scientific">Gracilinema caldarium (strain ATCC 51460 / DSM 7334 / H1)</name>
    <name type="common">Treponema caldarium</name>
    <dbReference type="NCBI Taxonomy" id="744872"/>
    <lineage>
        <taxon>Bacteria</taxon>
        <taxon>Pseudomonadati</taxon>
        <taxon>Spirochaetota</taxon>
        <taxon>Spirochaetia</taxon>
        <taxon>Spirochaetales</taxon>
        <taxon>Breznakiellaceae</taxon>
        <taxon>Gracilinema</taxon>
    </lineage>
</organism>
<dbReference type="Pfam" id="PF01963">
    <property type="entry name" value="TraB_PrgY_gumN"/>
    <property type="match status" value="1"/>
</dbReference>
<name>F8EY35_GRAC1</name>
<dbReference type="NCBIfam" id="TIGR00261">
    <property type="entry name" value="traB"/>
    <property type="match status" value="1"/>
</dbReference>
<dbReference type="OrthoDB" id="9809330at2"/>
<proteinExistence type="predicted"/>
<dbReference type="STRING" id="744872.Spica_2595"/>
<keyword evidence="1" id="KW-0472">Membrane</keyword>
<dbReference type="InterPro" id="IPR002816">
    <property type="entry name" value="TraB/PrgY/GumN_fam"/>
</dbReference>
<keyword evidence="1" id="KW-1133">Transmembrane helix</keyword>
<dbReference type="InterPro" id="IPR046345">
    <property type="entry name" value="TraB_PrgY-like"/>
</dbReference>
<dbReference type="RefSeq" id="WP_013969974.1">
    <property type="nucleotide sequence ID" value="NC_015732.1"/>
</dbReference>
<evidence type="ECO:0000313" key="3">
    <source>
        <dbReference type="Proteomes" id="UP000000503"/>
    </source>
</evidence>
<accession>F8EY35</accession>
<dbReference type="HOGENOM" id="CLU_032780_1_0_12"/>
<keyword evidence="1" id="KW-0812">Transmembrane</keyword>
<evidence type="ECO:0000256" key="1">
    <source>
        <dbReference type="SAM" id="Phobius"/>
    </source>
</evidence>
<dbReference type="AlphaFoldDB" id="F8EY35"/>
<dbReference type="PANTHER" id="PTHR21530">
    <property type="entry name" value="PHEROMONE SHUTDOWN PROTEIN"/>
    <property type="match status" value="1"/>
</dbReference>